<feature type="non-terminal residue" evidence="2">
    <location>
        <position position="1"/>
    </location>
</feature>
<sequence>ILIYFILAARKLVLRKIEGFIKGVFNIFRDQKARTIIQKIFVLILLDYSLKVLAVCLNYSSILQINYF</sequence>
<reference evidence="2 3" key="1">
    <citation type="submission" date="2017-09" db="EMBL/GenBank/DDBJ databases">
        <title>Depth-based differentiation of microbial function through sediment-hosted aquifers and enrichment of novel symbionts in the deep terrestrial subsurface.</title>
        <authorList>
            <person name="Probst A.J."/>
            <person name="Ladd B."/>
            <person name="Jarett J.K."/>
            <person name="Geller-Mcgrath D.E."/>
            <person name="Sieber C.M."/>
            <person name="Emerson J.B."/>
            <person name="Anantharaman K."/>
            <person name="Thomas B.C."/>
            <person name="Malmstrom R."/>
            <person name="Stieglmeier M."/>
            <person name="Klingl A."/>
            <person name="Woyke T."/>
            <person name="Ryan C.M."/>
            <person name="Banfield J.F."/>
        </authorList>
    </citation>
    <scope>NUCLEOTIDE SEQUENCE [LARGE SCALE GENOMIC DNA]</scope>
    <source>
        <strain evidence="2">CG07_land_8_20_14_0_80_42_15</strain>
    </source>
</reference>
<proteinExistence type="predicted"/>
<gene>
    <name evidence="2" type="ORF">COS99_04110</name>
</gene>
<organism evidence="2 3">
    <name type="scientific">Candidatus Aquitaenariimonas noxiae</name>
    <dbReference type="NCBI Taxonomy" id="1974741"/>
    <lineage>
        <taxon>Bacteria</taxon>
        <taxon>Pseudomonadati</taxon>
        <taxon>Candidatus Omnitrophota</taxon>
        <taxon>Candidatus Aquitaenariimonas</taxon>
    </lineage>
</organism>
<dbReference type="AlphaFoldDB" id="A0A2J0L327"/>
<feature type="transmembrane region" description="Helical" evidence="1">
    <location>
        <begin position="40"/>
        <end position="62"/>
    </location>
</feature>
<dbReference type="Proteomes" id="UP000230052">
    <property type="component" value="Unassembled WGS sequence"/>
</dbReference>
<keyword evidence="1" id="KW-0812">Transmembrane</keyword>
<evidence type="ECO:0000256" key="1">
    <source>
        <dbReference type="SAM" id="Phobius"/>
    </source>
</evidence>
<name>A0A2J0L327_9BACT</name>
<keyword evidence="1" id="KW-1133">Transmembrane helix</keyword>
<keyword evidence="1" id="KW-0472">Membrane</keyword>
<comment type="caution">
    <text evidence="2">The sequence shown here is derived from an EMBL/GenBank/DDBJ whole genome shotgun (WGS) entry which is preliminary data.</text>
</comment>
<accession>A0A2J0L327</accession>
<dbReference type="EMBL" id="PEWV01000039">
    <property type="protein sequence ID" value="PIU41666.1"/>
    <property type="molecule type" value="Genomic_DNA"/>
</dbReference>
<protein>
    <submittedName>
        <fullName evidence="2">Uncharacterized protein</fullName>
    </submittedName>
</protein>
<evidence type="ECO:0000313" key="3">
    <source>
        <dbReference type="Proteomes" id="UP000230052"/>
    </source>
</evidence>
<evidence type="ECO:0000313" key="2">
    <source>
        <dbReference type="EMBL" id="PIU41666.1"/>
    </source>
</evidence>